<sequence length="125" mass="13414">MPCLNSGLELSSNGGSSLGGKTRSRGGSWREKIGLHVQVVIPRDEGYHRSVDPGFSPGGGGSLSFAAAGSSSRKGEFGFGGSCVVALVVRMVVRVRMDEISVEDEALHRRRRRQEKENRGLESRA</sequence>
<evidence type="ECO:0000256" key="1">
    <source>
        <dbReference type="SAM" id="MobiDB-lite"/>
    </source>
</evidence>
<comment type="caution">
    <text evidence="2">The sequence shown here is derived from an EMBL/GenBank/DDBJ whole genome shotgun (WGS) entry which is preliminary data.</text>
</comment>
<feature type="compositionally biased region" description="Low complexity" evidence="1">
    <location>
        <begin position="1"/>
        <end position="15"/>
    </location>
</feature>
<evidence type="ECO:0000313" key="3">
    <source>
        <dbReference type="Proteomes" id="UP000712600"/>
    </source>
</evidence>
<gene>
    <name evidence="2" type="ORF">F2Q69_00032702</name>
</gene>
<dbReference type="EMBL" id="QGKX02000004">
    <property type="protein sequence ID" value="KAF3603566.1"/>
    <property type="molecule type" value="Genomic_DNA"/>
</dbReference>
<dbReference type="AlphaFoldDB" id="A0A8S9SPS1"/>
<accession>A0A8S9SPS1</accession>
<dbReference type="Proteomes" id="UP000712600">
    <property type="component" value="Unassembled WGS sequence"/>
</dbReference>
<feature type="region of interest" description="Disordered" evidence="1">
    <location>
        <begin position="103"/>
        <end position="125"/>
    </location>
</feature>
<feature type="region of interest" description="Disordered" evidence="1">
    <location>
        <begin position="1"/>
        <end position="29"/>
    </location>
</feature>
<feature type="compositionally biased region" description="Basic and acidic residues" evidence="1">
    <location>
        <begin position="114"/>
        <end position="125"/>
    </location>
</feature>
<evidence type="ECO:0000313" key="2">
    <source>
        <dbReference type="EMBL" id="KAF3603566.1"/>
    </source>
</evidence>
<proteinExistence type="predicted"/>
<organism evidence="2 3">
    <name type="scientific">Brassica cretica</name>
    <name type="common">Mustard</name>
    <dbReference type="NCBI Taxonomy" id="69181"/>
    <lineage>
        <taxon>Eukaryota</taxon>
        <taxon>Viridiplantae</taxon>
        <taxon>Streptophyta</taxon>
        <taxon>Embryophyta</taxon>
        <taxon>Tracheophyta</taxon>
        <taxon>Spermatophyta</taxon>
        <taxon>Magnoliopsida</taxon>
        <taxon>eudicotyledons</taxon>
        <taxon>Gunneridae</taxon>
        <taxon>Pentapetalae</taxon>
        <taxon>rosids</taxon>
        <taxon>malvids</taxon>
        <taxon>Brassicales</taxon>
        <taxon>Brassicaceae</taxon>
        <taxon>Brassiceae</taxon>
        <taxon>Brassica</taxon>
    </lineage>
</organism>
<reference evidence="2" key="1">
    <citation type="submission" date="2019-12" db="EMBL/GenBank/DDBJ databases">
        <title>Genome sequencing and annotation of Brassica cretica.</title>
        <authorList>
            <person name="Studholme D.J."/>
            <person name="Sarris P."/>
        </authorList>
    </citation>
    <scope>NUCLEOTIDE SEQUENCE</scope>
    <source>
        <strain evidence="2">PFS-109/04</strain>
        <tissue evidence="2">Leaf</tissue>
    </source>
</reference>
<name>A0A8S9SPS1_BRACR</name>
<protein>
    <submittedName>
        <fullName evidence="2">Uncharacterized protein</fullName>
    </submittedName>
</protein>